<proteinExistence type="inferred from homology"/>
<evidence type="ECO:0000256" key="9">
    <source>
        <dbReference type="RuleBase" id="RU363038"/>
    </source>
</evidence>
<dbReference type="EC" id="6.1.1.19" evidence="8"/>
<dbReference type="GO" id="GO:0006420">
    <property type="term" value="P:arginyl-tRNA aminoacylation"/>
    <property type="evidence" value="ECO:0007669"/>
    <property type="project" value="UniProtKB-UniRule"/>
</dbReference>
<accession>A0A3A3GG94</accession>
<evidence type="ECO:0000256" key="8">
    <source>
        <dbReference type="HAMAP-Rule" id="MF_00123"/>
    </source>
</evidence>
<dbReference type="InterPro" id="IPR009080">
    <property type="entry name" value="tRNAsynth_Ia_anticodon-bd"/>
</dbReference>
<dbReference type="AlphaFoldDB" id="A0A3A3GG94"/>
<dbReference type="EMBL" id="QYZD01000013">
    <property type="protein sequence ID" value="RJG22925.1"/>
    <property type="molecule type" value="Genomic_DNA"/>
</dbReference>
<feature type="short sequence motif" description="'HIGH' region" evidence="8">
    <location>
        <begin position="119"/>
        <end position="129"/>
    </location>
</feature>
<comment type="subunit">
    <text evidence="8">Monomer.</text>
</comment>
<dbReference type="InterPro" id="IPR014729">
    <property type="entry name" value="Rossmann-like_a/b/a_fold"/>
</dbReference>
<dbReference type="GO" id="GO:0005524">
    <property type="term" value="F:ATP binding"/>
    <property type="evidence" value="ECO:0007669"/>
    <property type="project" value="UniProtKB-UniRule"/>
</dbReference>
<dbReference type="SUPFAM" id="SSF52374">
    <property type="entry name" value="Nucleotidylyl transferase"/>
    <property type="match status" value="1"/>
</dbReference>
<keyword evidence="3 8" id="KW-0547">Nucleotide-binding</keyword>
<evidence type="ECO:0000313" key="12">
    <source>
        <dbReference type="EMBL" id="RJG22925.1"/>
    </source>
</evidence>
<dbReference type="InterPro" id="IPR008909">
    <property type="entry name" value="DALR_anticod-bd"/>
</dbReference>
<comment type="similarity">
    <text evidence="1 8 9">Belongs to the class-I aminoacyl-tRNA synthetase family.</text>
</comment>
<evidence type="ECO:0000259" key="10">
    <source>
        <dbReference type="SMART" id="SM00836"/>
    </source>
</evidence>
<evidence type="ECO:0000256" key="6">
    <source>
        <dbReference type="ARBA" id="ARBA00023146"/>
    </source>
</evidence>
<dbReference type="Gene3D" id="3.40.50.620">
    <property type="entry name" value="HUPs"/>
    <property type="match status" value="1"/>
</dbReference>
<evidence type="ECO:0000256" key="3">
    <source>
        <dbReference type="ARBA" id="ARBA00022741"/>
    </source>
</evidence>
<dbReference type="Pfam" id="PF00750">
    <property type="entry name" value="tRNA-synt_1d"/>
    <property type="match status" value="1"/>
</dbReference>
<keyword evidence="2 8" id="KW-0436">Ligase</keyword>
<dbReference type="SMART" id="SM00836">
    <property type="entry name" value="DALR_1"/>
    <property type="match status" value="1"/>
</dbReference>
<dbReference type="InterPro" id="IPR001278">
    <property type="entry name" value="Arg-tRNA-ligase"/>
</dbReference>
<dbReference type="NCBIfam" id="TIGR00456">
    <property type="entry name" value="argS"/>
    <property type="match status" value="1"/>
</dbReference>
<keyword evidence="6 8" id="KW-0030">Aminoacyl-tRNA synthetase</keyword>
<gene>
    <name evidence="8" type="primary">argS</name>
    <name evidence="12" type="ORF">DQX05_15345</name>
</gene>
<dbReference type="PANTHER" id="PTHR11956:SF5">
    <property type="entry name" value="ARGININE--TRNA LIGASE, CYTOPLASMIC"/>
    <property type="match status" value="1"/>
</dbReference>
<dbReference type="HAMAP" id="MF_00123">
    <property type="entry name" value="Arg_tRNA_synth"/>
    <property type="match status" value="1"/>
</dbReference>
<dbReference type="Proteomes" id="UP000266177">
    <property type="component" value="Unassembled WGS sequence"/>
</dbReference>
<dbReference type="InterPro" id="IPR005148">
    <property type="entry name" value="Arg-tRNA-synth_N"/>
</dbReference>
<sequence length="577" mass="64558">MLKHDAAELLQPFVQLPMEDLLRSLELPPKPELGDYAYPCFPLAKQRRQAPHQIAAEIAAQVNEQGGDGVRAEAAGGYVDLFFDPAAQAPKLLERMLQPDYGRLQTGAGKRVVIDMSSPNIAKPFGIGHLRSTVIGNALANLYKQAGYEVEKVNHLGDWGTQFGKLIAAYKHWGDEETLRRQPIEESLKLYVKFHEEAEQQPELEDEAREWFRKLEQGDAETLALWSYFVDVSMEEFNRVYERLGVQFDHVLGESYYNDKMGAVVERLTELNLLEESDGAMVVRLDEEGMPPCLILKSNGTTIYPTRDLATAIYRKEVMGADKLLYVVGAEQQLHFRQVYAVLRKMGYAWAEDCEHVAFGLMTFNGKKMSTRRGKVVFLDEVLNEAVGKAMAIVEEKNPQSPDKESIAEAIGVGAIVFGDVKHSRMLSVDFQLDEALRFEGETAPYMQYTYARTLRLLEKGQEMNGMGAQDGAQDAAEAAAAPLPGLHLSGPEAWACVKTLSLLEETVAAAVQHNEPSLFVRMLLEVAKQFNRFYHHEPILVDDPEARRAKLALTAAVSRILRQGLHIIGIQTPVRI</sequence>
<dbReference type="PANTHER" id="PTHR11956">
    <property type="entry name" value="ARGINYL-TRNA SYNTHETASE"/>
    <property type="match status" value="1"/>
</dbReference>
<dbReference type="InterPro" id="IPR036695">
    <property type="entry name" value="Arg-tRNA-synth_N_sf"/>
</dbReference>
<organism evidence="12 13">
    <name type="scientific">Paenibacillus thiaminolyticus</name>
    <name type="common">Bacillus thiaminolyticus</name>
    <dbReference type="NCBI Taxonomy" id="49283"/>
    <lineage>
        <taxon>Bacteria</taxon>
        <taxon>Bacillati</taxon>
        <taxon>Bacillota</taxon>
        <taxon>Bacilli</taxon>
        <taxon>Bacillales</taxon>
        <taxon>Paenibacillaceae</taxon>
        <taxon>Paenibacillus</taxon>
    </lineage>
</organism>
<evidence type="ECO:0000256" key="2">
    <source>
        <dbReference type="ARBA" id="ARBA00022598"/>
    </source>
</evidence>
<dbReference type="SUPFAM" id="SSF55190">
    <property type="entry name" value="Arginyl-tRNA synthetase (ArgRS), N-terminal 'additional' domain"/>
    <property type="match status" value="1"/>
</dbReference>
<evidence type="ECO:0000256" key="5">
    <source>
        <dbReference type="ARBA" id="ARBA00022917"/>
    </source>
</evidence>
<dbReference type="InterPro" id="IPR035684">
    <property type="entry name" value="ArgRS_core"/>
</dbReference>
<dbReference type="SUPFAM" id="SSF47323">
    <property type="entry name" value="Anticodon-binding domain of a subclass of class I aminoacyl-tRNA synthetases"/>
    <property type="match status" value="1"/>
</dbReference>
<protein>
    <recommendedName>
        <fullName evidence="8">Arginine--tRNA ligase</fullName>
        <ecNumber evidence="8">6.1.1.19</ecNumber>
    </recommendedName>
    <alternativeName>
        <fullName evidence="8">Arginyl-tRNA synthetase</fullName>
        <shortName evidence="8">ArgRS</shortName>
    </alternativeName>
</protein>
<comment type="catalytic activity">
    <reaction evidence="7 8">
        <text>tRNA(Arg) + L-arginine + ATP = L-arginyl-tRNA(Arg) + AMP + diphosphate</text>
        <dbReference type="Rhea" id="RHEA:20301"/>
        <dbReference type="Rhea" id="RHEA-COMP:9658"/>
        <dbReference type="Rhea" id="RHEA-COMP:9673"/>
        <dbReference type="ChEBI" id="CHEBI:30616"/>
        <dbReference type="ChEBI" id="CHEBI:32682"/>
        <dbReference type="ChEBI" id="CHEBI:33019"/>
        <dbReference type="ChEBI" id="CHEBI:78442"/>
        <dbReference type="ChEBI" id="CHEBI:78513"/>
        <dbReference type="ChEBI" id="CHEBI:456215"/>
        <dbReference type="EC" id="6.1.1.19"/>
    </reaction>
</comment>
<evidence type="ECO:0000259" key="11">
    <source>
        <dbReference type="SMART" id="SM01016"/>
    </source>
</evidence>
<keyword evidence="5 8" id="KW-0648">Protein biosynthesis</keyword>
<dbReference type="RefSeq" id="WP_119794447.1">
    <property type="nucleotide sequence ID" value="NZ_QYZD01000013.1"/>
</dbReference>
<dbReference type="Gene3D" id="1.10.730.10">
    <property type="entry name" value="Isoleucyl-tRNA Synthetase, Domain 1"/>
    <property type="match status" value="1"/>
</dbReference>
<evidence type="ECO:0000256" key="4">
    <source>
        <dbReference type="ARBA" id="ARBA00022840"/>
    </source>
</evidence>
<feature type="domain" description="Arginyl tRNA synthetase N-terminal" evidence="11">
    <location>
        <begin position="4"/>
        <end position="83"/>
    </location>
</feature>
<dbReference type="Pfam" id="PF05746">
    <property type="entry name" value="DALR_1"/>
    <property type="match status" value="1"/>
</dbReference>
<evidence type="ECO:0000256" key="7">
    <source>
        <dbReference type="ARBA" id="ARBA00049339"/>
    </source>
</evidence>
<evidence type="ECO:0000256" key="1">
    <source>
        <dbReference type="ARBA" id="ARBA00005594"/>
    </source>
</evidence>
<feature type="domain" description="DALR anticodon binding" evidence="10">
    <location>
        <begin position="447"/>
        <end position="577"/>
    </location>
</feature>
<name>A0A3A3GG94_PANTH</name>
<dbReference type="SMART" id="SM01016">
    <property type="entry name" value="Arg_tRNA_synt_N"/>
    <property type="match status" value="1"/>
</dbReference>
<reference evidence="12 13" key="1">
    <citation type="submission" date="2018-09" db="EMBL/GenBank/DDBJ databases">
        <title>Paenibacillus SK2017-BO5.</title>
        <authorList>
            <person name="Piskunova J.V."/>
            <person name="Dubiley S.A."/>
            <person name="Severinov K.V."/>
        </authorList>
    </citation>
    <scope>NUCLEOTIDE SEQUENCE [LARGE SCALE GENOMIC DNA]</scope>
    <source>
        <strain evidence="12 13">BO5</strain>
    </source>
</reference>
<dbReference type="Gene3D" id="3.30.1360.70">
    <property type="entry name" value="Arginyl tRNA synthetase N-terminal domain"/>
    <property type="match status" value="1"/>
</dbReference>
<evidence type="ECO:0000313" key="13">
    <source>
        <dbReference type="Proteomes" id="UP000266177"/>
    </source>
</evidence>
<dbReference type="OrthoDB" id="9805987at2"/>
<dbReference type="Pfam" id="PF03485">
    <property type="entry name" value="Arg_tRNA_synt_N"/>
    <property type="match status" value="1"/>
</dbReference>
<dbReference type="FunFam" id="3.40.50.620:FF:000116">
    <property type="entry name" value="Arginine--tRNA ligase"/>
    <property type="match status" value="1"/>
</dbReference>
<comment type="caution">
    <text evidence="12">The sequence shown here is derived from an EMBL/GenBank/DDBJ whole genome shotgun (WGS) entry which is preliminary data.</text>
</comment>
<keyword evidence="4 8" id="KW-0067">ATP-binding</keyword>
<dbReference type="GO" id="GO:0005737">
    <property type="term" value="C:cytoplasm"/>
    <property type="evidence" value="ECO:0007669"/>
    <property type="project" value="UniProtKB-SubCell"/>
</dbReference>
<dbReference type="GO" id="GO:0004814">
    <property type="term" value="F:arginine-tRNA ligase activity"/>
    <property type="evidence" value="ECO:0007669"/>
    <property type="project" value="UniProtKB-UniRule"/>
</dbReference>
<dbReference type="CDD" id="cd00671">
    <property type="entry name" value="ArgRS_core"/>
    <property type="match status" value="1"/>
</dbReference>
<dbReference type="PRINTS" id="PR01038">
    <property type="entry name" value="TRNASYNTHARG"/>
</dbReference>
<comment type="subcellular location">
    <subcellularLocation>
        <location evidence="8">Cytoplasm</location>
    </subcellularLocation>
</comment>
<keyword evidence="8" id="KW-0963">Cytoplasm</keyword>